<dbReference type="InterPro" id="IPR055878">
    <property type="entry name" value="DUF7455"/>
</dbReference>
<evidence type="ECO:0000313" key="2">
    <source>
        <dbReference type="EMBL" id="GAA4973084.1"/>
    </source>
</evidence>
<protein>
    <recommendedName>
        <fullName evidence="1">DUF7455 domain-containing protein</fullName>
    </recommendedName>
</protein>
<sequence length="75" mass="8163">MTTALANDPLTAADRCDRCGAQAYVRVVLGSGGELLFCAHHGREHRDALRLVALDIQDETQRLEATPASAKDDER</sequence>
<organism evidence="2 3">
    <name type="scientific">Kineococcus glutinatus</name>
    <dbReference type="NCBI Taxonomy" id="1070872"/>
    <lineage>
        <taxon>Bacteria</taxon>
        <taxon>Bacillati</taxon>
        <taxon>Actinomycetota</taxon>
        <taxon>Actinomycetes</taxon>
        <taxon>Kineosporiales</taxon>
        <taxon>Kineosporiaceae</taxon>
        <taxon>Kineococcus</taxon>
    </lineage>
</organism>
<name>A0ABP9HLN8_9ACTN</name>
<evidence type="ECO:0000259" key="1">
    <source>
        <dbReference type="Pfam" id="PF24254"/>
    </source>
</evidence>
<keyword evidence="3" id="KW-1185">Reference proteome</keyword>
<gene>
    <name evidence="2" type="ORF">GCM10023225_13140</name>
</gene>
<accession>A0ABP9HLN8</accession>
<reference evidence="3" key="1">
    <citation type="journal article" date="2019" name="Int. J. Syst. Evol. Microbiol.">
        <title>The Global Catalogue of Microorganisms (GCM) 10K type strain sequencing project: providing services to taxonomists for standard genome sequencing and annotation.</title>
        <authorList>
            <consortium name="The Broad Institute Genomics Platform"/>
            <consortium name="The Broad Institute Genome Sequencing Center for Infectious Disease"/>
            <person name="Wu L."/>
            <person name="Ma J."/>
        </authorList>
    </citation>
    <scope>NUCLEOTIDE SEQUENCE [LARGE SCALE GENOMIC DNA]</scope>
    <source>
        <strain evidence="3">JCM 18126</strain>
    </source>
</reference>
<dbReference type="Pfam" id="PF24254">
    <property type="entry name" value="DUF7455"/>
    <property type="match status" value="1"/>
</dbReference>
<proteinExistence type="predicted"/>
<feature type="domain" description="DUF7455" evidence="1">
    <location>
        <begin position="10"/>
        <end position="63"/>
    </location>
</feature>
<evidence type="ECO:0000313" key="3">
    <source>
        <dbReference type="Proteomes" id="UP001501195"/>
    </source>
</evidence>
<dbReference type="EMBL" id="BAABIL010000172">
    <property type="protein sequence ID" value="GAA4973084.1"/>
    <property type="molecule type" value="Genomic_DNA"/>
</dbReference>
<comment type="caution">
    <text evidence="2">The sequence shown here is derived from an EMBL/GenBank/DDBJ whole genome shotgun (WGS) entry which is preliminary data.</text>
</comment>
<dbReference type="Proteomes" id="UP001501195">
    <property type="component" value="Unassembled WGS sequence"/>
</dbReference>
<dbReference type="RefSeq" id="WP_345711618.1">
    <property type="nucleotide sequence ID" value="NZ_BAABIL010000172.1"/>
</dbReference>